<dbReference type="GO" id="GO:0006171">
    <property type="term" value="P:cAMP biosynthetic process"/>
    <property type="evidence" value="ECO:0007669"/>
    <property type="project" value="TreeGrafter"/>
</dbReference>
<dbReference type="InterPro" id="IPR029787">
    <property type="entry name" value="Nucleotide_cyclase"/>
</dbReference>
<dbReference type="PANTHER" id="PTHR43081:SF1">
    <property type="entry name" value="ADENYLATE CYCLASE, TERMINAL-DIFFERENTIATION SPECIFIC"/>
    <property type="match status" value="1"/>
</dbReference>
<keyword evidence="4 7" id="KW-0812">Transmembrane</keyword>
<dbReference type="Pfam" id="PF00211">
    <property type="entry name" value="Guanylate_cyc"/>
    <property type="match status" value="1"/>
</dbReference>
<protein>
    <submittedName>
        <fullName evidence="9">Adenylate/guanylate cyclase domain-containing protein</fullName>
    </submittedName>
</protein>
<proteinExistence type="inferred from homology"/>
<dbReference type="InterPro" id="IPR007890">
    <property type="entry name" value="CHASE2"/>
</dbReference>
<keyword evidence="3" id="KW-1003">Cell membrane</keyword>
<accession>A0A327KCB5</accession>
<evidence type="ECO:0000313" key="9">
    <source>
        <dbReference type="EMBL" id="RAI35626.1"/>
    </source>
</evidence>
<dbReference type="SMART" id="SM00044">
    <property type="entry name" value="CYCc"/>
    <property type="match status" value="1"/>
</dbReference>
<comment type="similarity">
    <text evidence="2">Belongs to the adenylyl cyclase class-3 family.</text>
</comment>
<keyword evidence="6 7" id="KW-0472">Membrane</keyword>
<name>A0A327KCB5_9BRAD</name>
<comment type="subcellular location">
    <subcellularLocation>
        <location evidence="1">Cell envelope</location>
    </subcellularLocation>
</comment>
<evidence type="ECO:0000256" key="3">
    <source>
        <dbReference type="ARBA" id="ARBA00022475"/>
    </source>
</evidence>
<dbReference type="SUPFAM" id="SSF55073">
    <property type="entry name" value="Nucleotide cyclase"/>
    <property type="match status" value="1"/>
</dbReference>
<keyword evidence="10" id="KW-1185">Reference proteome</keyword>
<evidence type="ECO:0000256" key="2">
    <source>
        <dbReference type="ARBA" id="ARBA00005381"/>
    </source>
</evidence>
<sequence length="723" mass="76627">MKRWRKRDLFAVALIALVCGLGFALPALDRVSGISLDILTALRWHVFGPRHDPASAPAVVVAIDEETFRTPPLAGSPTLTWTREIGKVLTAVVDGGAAVVGFDIVFPASIEQSEIPLGEEPLGSRLRGFDRDFLRALALAARSDKVVLGEVLHGERPVRPAAGQRIAVGQQKNIRALNTHADADDVVRRLPLWFTVGGRPLPSMALELAARTRGVAPVLEPDGTTRLGDYRIPSAVEKTQTLAFDGGADDVPTYSFADLRACADKGDAEFFRKTFAGRAVLFGTLLDIEDRKLTSKRFATGTEGARAPRCALPAPAADKTATSDDGSTRRSISGVYIHATAVNDLLRGDVLREPGRLGIVAIALGMAGLAATGALLVGPGIATLMTLGLIVALTATGTVALQNGLALPLVGPALAALAATAGTIGWRLVAADREERFLRKSFALYLSPQVIDRMLEADEPPALGGEMRDVTVFFSDIAGFSSIAETMTPAALVAWMNAYLSEMTDIVEGCGGYVDKYIGDSIVAVFGAPANDPDHARNAVRAALRCRERLAVLNETAAFQGHRLAHRIGLNSGEALVGNIGSRRRFNYTVMSDAVNLASRLEGANKYFGTSIMASETTVGRTGDAFAWRELDAIRVKGRVQPVKIFEPIAEAGHVTPAQADCAAAYAAGLARFRARDFSGAAAAFGKIAAVDPPAALFARRAEALVKDPPGPDWEPVFTLEGK</sequence>
<dbReference type="FunFam" id="3.30.70.1230:FF:000016">
    <property type="entry name" value="Adenylate/guanylate cyclase domain-containing protein"/>
    <property type="match status" value="1"/>
</dbReference>
<dbReference type="RefSeq" id="WP_111358673.1">
    <property type="nucleotide sequence ID" value="NZ_NHSK01000282.1"/>
</dbReference>
<organism evidence="9 10">
    <name type="scientific">Rhodoplanes elegans</name>
    <dbReference type="NCBI Taxonomy" id="29408"/>
    <lineage>
        <taxon>Bacteria</taxon>
        <taxon>Pseudomonadati</taxon>
        <taxon>Pseudomonadota</taxon>
        <taxon>Alphaproteobacteria</taxon>
        <taxon>Hyphomicrobiales</taxon>
        <taxon>Nitrobacteraceae</taxon>
        <taxon>Rhodoplanes</taxon>
    </lineage>
</organism>
<gene>
    <name evidence="9" type="ORF">CH338_18890</name>
</gene>
<dbReference type="Proteomes" id="UP000248863">
    <property type="component" value="Unassembled WGS sequence"/>
</dbReference>
<dbReference type="CDD" id="cd07302">
    <property type="entry name" value="CHD"/>
    <property type="match status" value="1"/>
</dbReference>
<evidence type="ECO:0000256" key="4">
    <source>
        <dbReference type="ARBA" id="ARBA00022692"/>
    </source>
</evidence>
<evidence type="ECO:0000259" key="8">
    <source>
        <dbReference type="PROSITE" id="PS50125"/>
    </source>
</evidence>
<dbReference type="SMART" id="SM01080">
    <property type="entry name" value="CHASE2"/>
    <property type="match status" value="1"/>
</dbReference>
<dbReference type="PROSITE" id="PS50125">
    <property type="entry name" value="GUANYLATE_CYCLASE_2"/>
    <property type="match status" value="1"/>
</dbReference>
<dbReference type="Gene3D" id="3.30.70.1230">
    <property type="entry name" value="Nucleotide cyclase"/>
    <property type="match status" value="1"/>
</dbReference>
<dbReference type="GO" id="GO:0030313">
    <property type="term" value="C:cell envelope"/>
    <property type="evidence" value="ECO:0007669"/>
    <property type="project" value="UniProtKB-SubCell"/>
</dbReference>
<dbReference type="GO" id="GO:0035556">
    <property type="term" value="P:intracellular signal transduction"/>
    <property type="evidence" value="ECO:0007669"/>
    <property type="project" value="InterPro"/>
</dbReference>
<evidence type="ECO:0000256" key="1">
    <source>
        <dbReference type="ARBA" id="ARBA00004196"/>
    </source>
</evidence>
<dbReference type="EMBL" id="NPEU01000251">
    <property type="protein sequence ID" value="RAI35626.1"/>
    <property type="molecule type" value="Genomic_DNA"/>
</dbReference>
<evidence type="ECO:0000256" key="5">
    <source>
        <dbReference type="ARBA" id="ARBA00022989"/>
    </source>
</evidence>
<dbReference type="InterPro" id="IPR050697">
    <property type="entry name" value="Adenylyl/Guanylyl_Cyclase_3/4"/>
</dbReference>
<keyword evidence="5 7" id="KW-1133">Transmembrane helix</keyword>
<dbReference type="OrthoDB" id="9789782at2"/>
<evidence type="ECO:0000313" key="10">
    <source>
        <dbReference type="Proteomes" id="UP000248863"/>
    </source>
</evidence>
<comment type="caution">
    <text evidence="9">The sequence shown here is derived from an EMBL/GenBank/DDBJ whole genome shotgun (WGS) entry which is preliminary data.</text>
</comment>
<feature type="domain" description="Guanylate cyclase" evidence="8">
    <location>
        <begin position="471"/>
        <end position="602"/>
    </location>
</feature>
<feature type="transmembrane region" description="Helical" evidence="7">
    <location>
        <begin position="409"/>
        <end position="430"/>
    </location>
</feature>
<dbReference type="GO" id="GO:0004016">
    <property type="term" value="F:adenylate cyclase activity"/>
    <property type="evidence" value="ECO:0007669"/>
    <property type="project" value="UniProtKB-ARBA"/>
</dbReference>
<evidence type="ECO:0000256" key="7">
    <source>
        <dbReference type="SAM" id="Phobius"/>
    </source>
</evidence>
<dbReference type="PANTHER" id="PTHR43081">
    <property type="entry name" value="ADENYLATE CYCLASE, TERMINAL-DIFFERENTIATION SPECIFIC-RELATED"/>
    <property type="match status" value="1"/>
</dbReference>
<reference evidence="9 10" key="1">
    <citation type="submission" date="2017-07" db="EMBL/GenBank/DDBJ databases">
        <title>Draft Genome Sequences of Select Purple Nonsulfur Bacteria.</title>
        <authorList>
            <person name="Lasarre B."/>
            <person name="Mckinlay J.B."/>
        </authorList>
    </citation>
    <scope>NUCLEOTIDE SEQUENCE [LARGE SCALE GENOMIC DNA]</scope>
    <source>
        <strain evidence="9 10">DSM 11907</strain>
    </source>
</reference>
<dbReference type="Pfam" id="PF05226">
    <property type="entry name" value="CHASE2"/>
    <property type="match status" value="1"/>
</dbReference>
<dbReference type="InterPro" id="IPR001054">
    <property type="entry name" value="A/G_cyclase"/>
</dbReference>
<evidence type="ECO:0000256" key="6">
    <source>
        <dbReference type="ARBA" id="ARBA00023136"/>
    </source>
</evidence>
<dbReference type="AlphaFoldDB" id="A0A327KCB5"/>